<feature type="transmembrane region" description="Helical" evidence="8">
    <location>
        <begin position="357"/>
        <end position="377"/>
    </location>
</feature>
<dbReference type="InterPro" id="IPR011701">
    <property type="entry name" value="MFS"/>
</dbReference>
<evidence type="ECO:0000256" key="6">
    <source>
        <dbReference type="ARBA" id="ARBA00022989"/>
    </source>
</evidence>
<feature type="transmembrane region" description="Helical" evidence="8">
    <location>
        <begin position="419"/>
        <end position="448"/>
    </location>
</feature>
<dbReference type="Pfam" id="PF07690">
    <property type="entry name" value="MFS_1"/>
    <property type="match status" value="1"/>
</dbReference>
<dbReference type="InterPro" id="IPR036259">
    <property type="entry name" value="MFS_trans_sf"/>
</dbReference>
<feature type="transmembrane region" description="Helical" evidence="8">
    <location>
        <begin position="211"/>
        <end position="234"/>
    </location>
</feature>
<evidence type="ECO:0000256" key="2">
    <source>
        <dbReference type="ARBA" id="ARBA00006595"/>
    </source>
</evidence>
<evidence type="ECO:0000313" key="9">
    <source>
        <dbReference type="EMBL" id="CRG99358.1"/>
    </source>
</evidence>
<evidence type="ECO:0000256" key="1">
    <source>
        <dbReference type="ARBA" id="ARBA00004141"/>
    </source>
</evidence>
<dbReference type="GeneID" id="39735459"/>
<sequence>MDSTETKKVHISEVSEEGIVNKLKINRWVGLVLYSVVASIATFVHGGFSGWQPIIYKTGAFSELCTPEDDVQIFRVDAGITYNSCGNRDAAINNLFTLSFFVHFFLSSLSGYILDTFGEKACFLLGQAILTTAFMSLIIFKISYIWYVFFFLLGVSADLSFIPLLKISKFFPSKESLIFGILGSARSTGFAIGLVLKYTFFYTFNFKDDEFYVLCIFYISTCILFSLMVGILIMPGKQKDKQLNNEGATGSSITDNKNHVGVLNKMESLESVEKKNKKEENETFGEKLRKLWNHPQKWEYLLVVFICSSNMIRFDYFIKTNRSFFIWGNHDLTTIFSLLTVLSFLPSPFFGFISGKFGSVYGILINNLFILLTYVFVLFSSVYLRILSIFLFFLFISFAFSCFYCYVNEKYPKEHFGKLCGLMFAISALCLVVNFYLTYLTNVVYVYLGERKQVPVTIGLIIFGLVALMCCIYLKISERIKENELNNGKKEISQQN</sequence>
<evidence type="ECO:0000256" key="4">
    <source>
        <dbReference type="ARBA" id="ARBA00022692"/>
    </source>
</evidence>
<dbReference type="Proteomes" id="UP000220158">
    <property type="component" value="Chromosome 7"/>
</dbReference>
<evidence type="ECO:0000256" key="7">
    <source>
        <dbReference type="ARBA" id="ARBA00023136"/>
    </source>
</evidence>
<keyword evidence="6 8" id="KW-1133">Transmembrane helix</keyword>
<organism evidence="9 10">
    <name type="scientific">Plasmodium relictum</name>
    <dbReference type="NCBI Taxonomy" id="85471"/>
    <lineage>
        <taxon>Eukaryota</taxon>
        <taxon>Sar</taxon>
        <taxon>Alveolata</taxon>
        <taxon>Apicomplexa</taxon>
        <taxon>Aconoidasida</taxon>
        <taxon>Haemosporida</taxon>
        <taxon>Plasmodiidae</taxon>
        <taxon>Plasmodium</taxon>
        <taxon>Plasmodium (Haemamoeba)</taxon>
    </lineage>
</organism>
<keyword evidence="5" id="KW-0029">Amino-acid transport</keyword>
<proteinExistence type="inferred from homology"/>
<feature type="transmembrane region" description="Helical" evidence="8">
    <location>
        <begin position="383"/>
        <end position="407"/>
    </location>
</feature>
<protein>
    <submittedName>
        <fullName evidence="9">Transporter, putative</fullName>
    </submittedName>
</protein>
<dbReference type="PANTHER" id="PTHR20772:SF2">
    <property type="entry name" value="PROTEIN FMP42"/>
    <property type="match status" value="1"/>
</dbReference>
<dbReference type="EMBL" id="LN835302">
    <property type="protein sequence ID" value="CRG99358.1"/>
    <property type="molecule type" value="Genomic_DNA"/>
</dbReference>
<evidence type="ECO:0000256" key="3">
    <source>
        <dbReference type="ARBA" id="ARBA00022448"/>
    </source>
</evidence>
<dbReference type="KEGG" id="prel:PRELSG_0712200"/>
<dbReference type="SUPFAM" id="SSF103473">
    <property type="entry name" value="MFS general substrate transporter"/>
    <property type="match status" value="1"/>
</dbReference>
<dbReference type="Gene3D" id="1.20.1250.20">
    <property type="entry name" value="MFS general substrate transporter like domains"/>
    <property type="match status" value="1"/>
</dbReference>
<feature type="transmembrane region" description="Helical" evidence="8">
    <location>
        <begin position="177"/>
        <end position="199"/>
    </location>
</feature>
<keyword evidence="10" id="KW-1185">Reference proteome</keyword>
<dbReference type="GO" id="GO:0006865">
    <property type="term" value="P:amino acid transport"/>
    <property type="evidence" value="ECO:0007669"/>
    <property type="project" value="UniProtKB-KW"/>
</dbReference>
<dbReference type="InterPro" id="IPR052599">
    <property type="entry name" value="SLC43A_AATransporter"/>
</dbReference>
<dbReference type="OMA" id="GCFIMGQ"/>
<feature type="transmembrane region" description="Helical" evidence="8">
    <location>
        <begin position="298"/>
        <end position="318"/>
    </location>
</feature>
<dbReference type="VEuPathDB" id="PlasmoDB:PRELSG_0712200"/>
<comment type="subcellular location">
    <subcellularLocation>
        <location evidence="1">Membrane</location>
        <topology evidence="1">Multi-pass membrane protein</topology>
    </subcellularLocation>
</comment>
<name>A0A1J1H7F2_PLARL</name>
<keyword evidence="7 8" id="KW-0472">Membrane</keyword>
<dbReference type="AlphaFoldDB" id="A0A1J1H7F2"/>
<accession>A0A1J1H7F2</accession>
<evidence type="ECO:0000256" key="5">
    <source>
        <dbReference type="ARBA" id="ARBA00022970"/>
    </source>
</evidence>
<dbReference type="OrthoDB" id="330047at2759"/>
<feature type="transmembrane region" description="Helical" evidence="8">
    <location>
        <begin position="324"/>
        <end position="345"/>
    </location>
</feature>
<feature type="transmembrane region" description="Helical" evidence="8">
    <location>
        <begin position="28"/>
        <end position="48"/>
    </location>
</feature>
<feature type="transmembrane region" description="Helical" evidence="8">
    <location>
        <begin position="121"/>
        <end position="139"/>
    </location>
</feature>
<feature type="transmembrane region" description="Helical" evidence="8">
    <location>
        <begin position="145"/>
        <end position="165"/>
    </location>
</feature>
<gene>
    <name evidence="9" type="ORF">PRELSG_0712200</name>
</gene>
<evidence type="ECO:0000313" key="10">
    <source>
        <dbReference type="Proteomes" id="UP000220158"/>
    </source>
</evidence>
<dbReference type="PANTHER" id="PTHR20772">
    <property type="entry name" value="PROTEIN FMP42"/>
    <property type="match status" value="1"/>
</dbReference>
<evidence type="ECO:0000256" key="8">
    <source>
        <dbReference type="SAM" id="Phobius"/>
    </source>
</evidence>
<dbReference type="GO" id="GO:0016020">
    <property type="term" value="C:membrane"/>
    <property type="evidence" value="ECO:0007669"/>
    <property type="project" value="UniProtKB-SubCell"/>
</dbReference>
<feature type="transmembrane region" description="Helical" evidence="8">
    <location>
        <begin position="454"/>
        <end position="474"/>
    </location>
</feature>
<keyword evidence="4 8" id="KW-0812">Transmembrane</keyword>
<keyword evidence="3" id="KW-0813">Transport</keyword>
<feature type="transmembrane region" description="Helical" evidence="8">
    <location>
        <begin position="95"/>
        <end position="114"/>
    </location>
</feature>
<dbReference type="GO" id="GO:0022857">
    <property type="term" value="F:transmembrane transporter activity"/>
    <property type="evidence" value="ECO:0007669"/>
    <property type="project" value="InterPro"/>
</dbReference>
<dbReference type="RefSeq" id="XP_028532365.1">
    <property type="nucleotide sequence ID" value="XM_028675814.1"/>
</dbReference>
<comment type="similarity">
    <text evidence="2">Belongs to the SLC43A transporter (TC 2.A.1.44) family.</text>
</comment>
<reference evidence="9 10" key="1">
    <citation type="submission" date="2015-04" db="EMBL/GenBank/DDBJ databases">
        <authorList>
            <consortium name="Pathogen Informatics"/>
        </authorList>
    </citation>
    <scope>NUCLEOTIDE SEQUENCE [LARGE SCALE GENOMIC DNA]</scope>
    <source>
        <strain evidence="9 10">SGS1</strain>
    </source>
</reference>